<protein>
    <submittedName>
        <fullName evidence="2">Uncharacterized protein</fullName>
    </submittedName>
</protein>
<name>A0A7S3LIV2_9STRA</name>
<reference evidence="2" key="1">
    <citation type="submission" date="2021-01" db="EMBL/GenBank/DDBJ databases">
        <authorList>
            <person name="Corre E."/>
            <person name="Pelletier E."/>
            <person name="Niang G."/>
            <person name="Scheremetjew M."/>
            <person name="Finn R."/>
            <person name="Kale V."/>
            <person name="Holt S."/>
            <person name="Cochrane G."/>
            <person name="Meng A."/>
            <person name="Brown T."/>
            <person name="Cohen L."/>
        </authorList>
    </citation>
    <scope>NUCLEOTIDE SEQUENCE</scope>
    <source>
        <strain evidence="2">GSBS06</strain>
    </source>
</reference>
<feature type="transmembrane region" description="Helical" evidence="1">
    <location>
        <begin position="275"/>
        <end position="293"/>
    </location>
</feature>
<dbReference type="EMBL" id="HBIN01002601">
    <property type="protein sequence ID" value="CAE0431393.1"/>
    <property type="molecule type" value="Transcribed_RNA"/>
</dbReference>
<keyword evidence="1" id="KW-0812">Transmembrane</keyword>
<feature type="transmembrane region" description="Helical" evidence="1">
    <location>
        <begin position="21"/>
        <end position="42"/>
    </location>
</feature>
<feature type="transmembrane region" description="Helical" evidence="1">
    <location>
        <begin position="54"/>
        <end position="74"/>
    </location>
</feature>
<evidence type="ECO:0000313" key="2">
    <source>
        <dbReference type="EMBL" id="CAE0431393.1"/>
    </source>
</evidence>
<gene>
    <name evidence="2" type="ORF">ASTO00021_LOCUS1730</name>
</gene>
<accession>A0A7S3LIV2</accession>
<feature type="transmembrane region" description="Helical" evidence="1">
    <location>
        <begin position="245"/>
        <end position="263"/>
    </location>
</feature>
<feature type="transmembrane region" description="Helical" evidence="1">
    <location>
        <begin position="199"/>
        <end position="219"/>
    </location>
</feature>
<sequence>MKFSLCSKNIKWGHANYFLSCALYCIAWLVLCVYLGVLGTSVEQASLAVSNAAAIPAIFYCNYLALILGHYTFLLESFAATVTMTSSIVYHLCEAGPGDIAPEDWYSFCLLYICVGPNGTECGYVKNVDNYEILQRTDFTTAYLLVAMIPMSVAFAINESSISTTFLRTFIMKILVIALTVVIVFFGMEKEIRFKKKGFLYVVAAVSLGLFSLACRLAYVVKMHRSYSKAETCTALRRVYDLVPLRYGLVPLVVLASSAVYFQKFHLHDVDKRNYARWHSWGFHFCAFLLLFFNYRTAYICNVGWGKLLEKKTEPVKESEPNMPAYYLNKV</sequence>
<organism evidence="2">
    <name type="scientific">Aplanochytrium stocchinoi</name>
    <dbReference type="NCBI Taxonomy" id="215587"/>
    <lineage>
        <taxon>Eukaryota</taxon>
        <taxon>Sar</taxon>
        <taxon>Stramenopiles</taxon>
        <taxon>Bigyra</taxon>
        <taxon>Labyrinthulomycetes</taxon>
        <taxon>Thraustochytrida</taxon>
        <taxon>Thraustochytriidae</taxon>
        <taxon>Aplanochytrium</taxon>
    </lineage>
</organism>
<feature type="transmembrane region" description="Helical" evidence="1">
    <location>
        <begin position="170"/>
        <end position="187"/>
    </location>
</feature>
<keyword evidence="1" id="KW-0472">Membrane</keyword>
<keyword evidence="1" id="KW-1133">Transmembrane helix</keyword>
<proteinExistence type="predicted"/>
<evidence type="ECO:0000256" key="1">
    <source>
        <dbReference type="SAM" id="Phobius"/>
    </source>
</evidence>
<dbReference type="AlphaFoldDB" id="A0A7S3LIV2"/>